<feature type="transmembrane region" description="Helical" evidence="1">
    <location>
        <begin position="117"/>
        <end position="142"/>
    </location>
</feature>
<feature type="transmembrane region" description="Helical" evidence="1">
    <location>
        <begin position="186"/>
        <end position="210"/>
    </location>
</feature>
<feature type="transmembrane region" description="Helical" evidence="1">
    <location>
        <begin position="154"/>
        <end position="180"/>
    </location>
</feature>
<name>A0A1G2QLU8_9BACT</name>
<feature type="transmembrane region" description="Helical" evidence="1">
    <location>
        <begin position="20"/>
        <end position="41"/>
    </location>
</feature>
<sequence length="228" mass="24892">MLLQTWSQVLTASFQGLWIGLIKFVPNIIVSVILFVIGWVFGETVGHWISQLIRHLKLDRVLESIGLRELLEKAGYRLDSGKFIGFLVKWFVIVAFLMAALEVLGLNQINVFLQTVVLSYLLNVVVSVLIFMVGAVLASALQKIVEASAKAADIGTAAAFGAITKWAIIIFTFVIVIGQLGIKDNYFQILFTGIVAALAIASGLAFGLGGKEAATRLVHRLEDEMKSK</sequence>
<accession>A0A1G2QLU8</accession>
<protein>
    <recommendedName>
        <fullName evidence="4">Small-conductance mechanosensitive ion channel</fullName>
    </recommendedName>
</protein>
<evidence type="ECO:0000256" key="1">
    <source>
        <dbReference type="SAM" id="Phobius"/>
    </source>
</evidence>
<reference evidence="2 3" key="1">
    <citation type="journal article" date="2016" name="Nat. Commun.">
        <title>Thousands of microbial genomes shed light on interconnected biogeochemical processes in an aquifer system.</title>
        <authorList>
            <person name="Anantharaman K."/>
            <person name="Brown C.T."/>
            <person name="Hug L.A."/>
            <person name="Sharon I."/>
            <person name="Castelle C.J."/>
            <person name="Probst A.J."/>
            <person name="Thomas B.C."/>
            <person name="Singh A."/>
            <person name="Wilkins M.J."/>
            <person name="Karaoz U."/>
            <person name="Brodie E.L."/>
            <person name="Williams K.H."/>
            <person name="Hubbard S.S."/>
            <person name="Banfield J.F."/>
        </authorList>
    </citation>
    <scope>NUCLEOTIDE SEQUENCE [LARGE SCALE GENOMIC DNA]</scope>
</reference>
<dbReference type="Proteomes" id="UP000177140">
    <property type="component" value="Unassembled WGS sequence"/>
</dbReference>
<evidence type="ECO:0000313" key="2">
    <source>
        <dbReference type="EMBL" id="OHA60891.1"/>
    </source>
</evidence>
<feature type="transmembrane region" description="Helical" evidence="1">
    <location>
        <begin position="83"/>
        <end position="105"/>
    </location>
</feature>
<evidence type="ECO:0008006" key="4">
    <source>
        <dbReference type="Google" id="ProtNLM"/>
    </source>
</evidence>
<dbReference type="AlphaFoldDB" id="A0A1G2QLU8"/>
<dbReference type="Gene3D" id="1.10.287.1260">
    <property type="match status" value="2"/>
</dbReference>
<dbReference type="InterPro" id="IPR008910">
    <property type="entry name" value="MSC_TM_helix"/>
</dbReference>
<proteinExistence type="predicted"/>
<keyword evidence="1" id="KW-0812">Transmembrane</keyword>
<dbReference type="EMBL" id="MHTM01000043">
    <property type="protein sequence ID" value="OHA60891.1"/>
    <property type="molecule type" value="Genomic_DNA"/>
</dbReference>
<keyword evidence="1" id="KW-1133">Transmembrane helix</keyword>
<organism evidence="2 3">
    <name type="scientific">Candidatus Vogelbacteria bacterium RIFOXYD2_FULL_44_9</name>
    <dbReference type="NCBI Taxonomy" id="1802441"/>
    <lineage>
        <taxon>Bacteria</taxon>
        <taxon>Candidatus Vogeliibacteriota</taxon>
    </lineage>
</organism>
<comment type="caution">
    <text evidence="2">The sequence shown here is derived from an EMBL/GenBank/DDBJ whole genome shotgun (WGS) entry which is preliminary data.</text>
</comment>
<dbReference type="Pfam" id="PF05552">
    <property type="entry name" value="MS_channel_1st_1"/>
    <property type="match status" value="1"/>
</dbReference>
<keyword evidence="1" id="KW-0472">Membrane</keyword>
<evidence type="ECO:0000313" key="3">
    <source>
        <dbReference type="Proteomes" id="UP000177140"/>
    </source>
</evidence>
<gene>
    <name evidence="2" type="ORF">A2556_03045</name>
</gene>